<dbReference type="GO" id="GO:0043171">
    <property type="term" value="P:peptide catabolic process"/>
    <property type="evidence" value="ECO:0007669"/>
    <property type="project" value="TreeGrafter"/>
</dbReference>
<organism evidence="3 4">
    <name type="scientific">Empedobacter falsenii</name>
    <dbReference type="NCBI Taxonomy" id="343874"/>
    <lineage>
        <taxon>Bacteria</taxon>
        <taxon>Pseudomonadati</taxon>
        <taxon>Bacteroidota</taxon>
        <taxon>Flavobacteriia</taxon>
        <taxon>Flavobacteriales</taxon>
        <taxon>Weeksellaceae</taxon>
        <taxon>Empedobacter</taxon>
    </lineage>
</organism>
<dbReference type="GO" id="GO:0042277">
    <property type="term" value="F:peptide binding"/>
    <property type="evidence" value="ECO:0007669"/>
    <property type="project" value="TreeGrafter"/>
</dbReference>
<dbReference type="EC" id="3.4.11.2" evidence="3"/>
<dbReference type="OrthoDB" id="9814383at2"/>
<evidence type="ECO:0000313" key="3">
    <source>
        <dbReference type="EMBL" id="STD53287.1"/>
    </source>
</evidence>
<dbReference type="InterPro" id="IPR050344">
    <property type="entry name" value="Peptidase_M1_aminopeptidases"/>
</dbReference>
<keyword evidence="3" id="KW-0031">Aminopeptidase</keyword>
<feature type="domain" description="Peptidase M1 membrane alanine aminopeptidase" evidence="2">
    <location>
        <begin position="367"/>
        <end position="547"/>
    </location>
</feature>
<sequence>MKKNYFKPLLLGISLFSISVFGQQEKPKYDYQEAFKPFFYQNNATETRSASGKPGHNYWQNRADYNLNVSLNEEKNEISGTTEITYTNNSFDDLDFLWLQLDQNLFKKESRGSALLPISGSRYGDSTSEFEGGYKIKSVQIDGKEAKYTVSDTRMQIDLINHLKARGGKTKIKIEYSFVSPDYGADRMGVEPTKNGKIFTMAQWFPRMAVYDDIMGWNTLPYLGPGEFYLEYGDVTASITVPSTHYVVGSGELLNENEVYSKEEVNRWNKAKASDKTIIIRSADEVNKATKVAKGTKTWKFKIQNTRDFAWASSSSFILDAAKINLPSGQKSLAISAYPVESDGNDAWGRSTEYTKASIEHYSKQWLEYPYPAATNVAGNEGGMEYPGIVFCHMTSKGEGLWGVTDHEFGHIWFPMIVGSNERVHGWMDEGFNTFINDISTKNFNNGEYYKKQSAQRMAGYLFSDNLEPVTTQPDNMRERNIGALLYYKPGAGMKVLRETILGEEKFDKALRRYIKYWAYKHPTPEDFFRTMENVSGEELSWFWRGWFLNKWTIDQGINSAKYVDGDYKKGLILKVENFGQLPMPTTVQVNFKDGTSQEVKLPIEVWKRNTEWTFKVPSTKEVSMIKLDPNGALPDIDLKNNTFNMADVKPVEKINPKEYEGTFTNKQINSEFVLKAENDKLNLVFGGQTIPLDYQGDGKFVNEQGGLELTFAKDKKTFSVEEAGQKFEFTKK</sequence>
<dbReference type="Pfam" id="PF01433">
    <property type="entry name" value="Peptidase_M1"/>
    <property type="match status" value="1"/>
</dbReference>
<dbReference type="RefSeq" id="WP_038336578.1">
    <property type="nucleotide sequence ID" value="NZ_JSYQ01000026.1"/>
</dbReference>
<proteinExistence type="predicted"/>
<evidence type="ECO:0000256" key="1">
    <source>
        <dbReference type="SAM" id="SignalP"/>
    </source>
</evidence>
<dbReference type="GO" id="GO:0016285">
    <property type="term" value="F:alanyl aminopeptidase activity"/>
    <property type="evidence" value="ECO:0007669"/>
    <property type="project" value="UniProtKB-EC"/>
</dbReference>
<dbReference type="AlphaFoldDB" id="A0A376G2R4"/>
<name>A0A376G2R4_9FLAO</name>
<dbReference type="PANTHER" id="PTHR11533:SF174">
    <property type="entry name" value="PUROMYCIN-SENSITIVE AMINOPEPTIDASE-RELATED"/>
    <property type="match status" value="1"/>
</dbReference>
<dbReference type="GO" id="GO:0070006">
    <property type="term" value="F:metalloaminopeptidase activity"/>
    <property type="evidence" value="ECO:0007669"/>
    <property type="project" value="TreeGrafter"/>
</dbReference>
<dbReference type="STRING" id="343874.GCA_000805695_01791"/>
<feature type="signal peptide" evidence="1">
    <location>
        <begin position="1"/>
        <end position="22"/>
    </location>
</feature>
<gene>
    <name evidence="3" type="primary">pepN_1</name>
    <name evidence="3" type="ORF">NCTC13456_00416</name>
</gene>
<dbReference type="SUPFAM" id="SSF55486">
    <property type="entry name" value="Metalloproteases ('zincins'), catalytic domain"/>
    <property type="match status" value="1"/>
</dbReference>
<dbReference type="GO" id="GO:0016020">
    <property type="term" value="C:membrane"/>
    <property type="evidence" value="ECO:0007669"/>
    <property type="project" value="TreeGrafter"/>
</dbReference>
<reference evidence="3 4" key="1">
    <citation type="submission" date="2018-06" db="EMBL/GenBank/DDBJ databases">
        <authorList>
            <consortium name="Pathogen Informatics"/>
            <person name="Doyle S."/>
        </authorList>
    </citation>
    <scope>NUCLEOTIDE SEQUENCE [LARGE SCALE GENOMIC DNA]</scope>
    <source>
        <strain evidence="3 4">NCTC13456</strain>
    </source>
</reference>
<dbReference type="GO" id="GO:0005615">
    <property type="term" value="C:extracellular space"/>
    <property type="evidence" value="ECO:0007669"/>
    <property type="project" value="TreeGrafter"/>
</dbReference>
<accession>A0A376G2R4</accession>
<feature type="chain" id="PRO_5017029096" evidence="1">
    <location>
        <begin position="23"/>
        <end position="733"/>
    </location>
</feature>
<keyword evidence="3" id="KW-0378">Hydrolase</keyword>
<dbReference type="EMBL" id="UFXS01000001">
    <property type="protein sequence ID" value="STD53287.1"/>
    <property type="molecule type" value="Genomic_DNA"/>
</dbReference>
<dbReference type="InterPro" id="IPR014782">
    <property type="entry name" value="Peptidase_M1_dom"/>
</dbReference>
<evidence type="ECO:0000313" key="4">
    <source>
        <dbReference type="Proteomes" id="UP000254737"/>
    </source>
</evidence>
<protein>
    <submittedName>
        <fullName evidence="3">Aminopeptidase N</fullName>
        <ecNumber evidence="3">3.4.11.2</ecNumber>
    </submittedName>
</protein>
<dbReference type="GO" id="GO:0008270">
    <property type="term" value="F:zinc ion binding"/>
    <property type="evidence" value="ECO:0007669"/>
    <property type="project" value="InterPro"/>
</dbReference>
<keyword evidence="3" id="KW-0645">Protease</keyword>
<evidence type="ECO:0000259" key="2">
    <source>
        <dbReference type="Pfam" id="PF01433"/>
    </source>
</evidence>
<dbReference type="CDD" id="cd09604">
    <property type="entry name" value="M1_APN_like"/>
    <property type="match status" value="1"/>
</dbReference>
<dbReference type="Gene3D" id="1.10.390.10">
    <property type="entry name" value="Neutral Protease Domain 2"/>
    <property type="match status" value="1"/>
</dbReference>
<dbReference type="PANTHER" id="PTHR11533">
    <property type="entry name" value="PROTEASE M1 ZINC METALLOPROTEASE"/>
    <property type="match status" value="1"/>
</dbReference>
<dbReference type="Proteomes" id="UP000254737">
    <property type="component" value="Unassembled WGS sequence"/>
</dbReference>
<dbReference type="InterPro" id="IPR027268">
    <property type="entry name" value="Peptidase_M4/M1_CTD_sf"/>
</dbReference>
<dbReference type="GO" id="GO:0005737">
    <property type="term" value="C:cytoplasm"/>
    <property type="evidence" value="ECO:0007669"/>
    <property type="project" value="TreeGrafter"/>
</dbReference>
<keyword evidence="1" id="KW-0732">Signal</keyword>